<dbReference type="SUPFAM" id="SSF56176">
    <property type="entry name" value="FAD-binding/transporter-associated domain-like"/>
    <property type="match status" value="1"/>
</dbReference>
<dbReference type="GO" id="GO:0051536">
    <property type="term" value="F:iron-sulfur cluster binding"/>
    <property type="evidence" value="ECO:0007669"/>
    <property type="project" value="UniProtKB-KW"/>
</dbReference>
<dbReference type="GO" id="GO:0004458">
    <property type="term" value="F:D-lactate dehydrogenase (cytochrome) activity"/>
    <property type="evidence" value="ECO:0007669"/>
    <property type="project" value="UniProtKB-EC"/>
</dbReference>
<evidence type="ECO:0000256" key="4">
    <source>
        <dbReference type="ARBA" id="ARBA00022723"/>
    </source>
</evidence>
<evidence type="ECO:0000256" key="9">
    <source>
        <dbReference type="ARBA" id="ARBA00023014"/>
    </source>
</evidence>
<evidence type="ECO:0000256" key="5">
    <source>
        <dbReference type="ARBA" id="ARBA00022827"/>
    </source>
</evidence>
<dbReference type="SUPFAM" id="SSF46548">
    <property type="entry name" value="alpha-helical ferredoxin"/>
    <property type="match status" value="1"/>
</dbReference>
<keyword evidence="8" id="KW-0408">Iron</keyword>
<evidence type="ECO:0000313" key="14">
    <source>
        <dbReference type="Proteomes" id="UP000184139"/>
    </source>
</evidence>
<dbReference type="AlphaFoldDB" id="A0A1M5XZP0"/>
<dbReference type="Gene3D" id="1.10.1060.10">
    <property type="entry name" value="Alpha-helical ferredoxin"/>
    <property type="match status" value="1"/>
</dbReference>
<feature type="domain" description="4Fe-4S ferredoxin-type" evidence="11">
    <location>
        <begin position="534"/>
        <end position="563"/>
    </location>
</feature>
<keyword evidence="14" id="KW-1185">Reference proteome</keyword>
<keyword evidence="5" id="KW-0274">FAD</keyword>
<dbReference type="Gene3D" id="3.30.70.2190">
    <property type="match status" value="1"/>
</dbReference>
<dbReference type="PROSITE" id="PS51387">
    <property type="entry name" value="FAD_PCMH"/>
    <property type="match status" value="1"/>
</dbReference>
<gene>
    <name evidence="13" type="ORF">SAMN02745124_03493</name>
</gene>
<evidence type="ECO:0000256" key="6">
    <source>
        <dbReference type="ARBA" id="ARBA00022946"/>
    </source>
</evidence>
<dbReference type="Gene3D" id="3.30.465.10">
    <property type="match status" value="1"/>
</dbReference>
<evidence type="ECO:0000313" key="13">
    <source>
        <dbReference type="EMBL" id="SHI05212.1"/>
    </source>
</evidence>
<comment type="similarity">
    <text evidence="2">Belongs to the FAD-binding oxidoreductase/transferase type 4 family.</text>
</comment>
<keyword evidence="9" id="KW-0411">Iron-sulfur</keyword>
<dbReference type="EMBL" id="FQXS01000025">
    <property type="protein sequence ID" value="SHI05212.1"/>
    <property type="molecule type" value="Genomic_DNA"/>
</dbReference>
<organism evidence="13 14">
    <name type="scientific">Desulfofustis glycolicus DSM 9705</name>
    <dbReference type="NCBI Taxonomy" id="1121409"/>
    <lineage>
        <taxon>Bacteria</taxon>
        <taxon>Pseudomonadati</taxon>
        <taxon>Thermodesulfobacteriota</taxon>
        <taxon>Desulfobulbia</taxon>
        <taxon>Desulfobulbales</taxon>
        <taxon>Desulfocapsaceae</taxon>
        <taxon>Desulfofustis</taxon>
    </lineage>
</organism>
<evidence type="ECO:0000256" key="10">
    <source>
        <dbReference type="ARBA" id="ARBA00038897"/>
    </source>
</evidence>
<feature type="domain" description="FAD-binding PCMH-type" evidence="12">
    <location>
        <begin position="40"/>
        <end position="268"/>
    </location>
</feature>
<dbReference type="InterPro" id="IPR016167">
    <property type="entry name" value="FAD-bd_PCMH_sub1"/>
</dbReference>
<evidence type="ECO:0000256" key="2">
    <source>
        <dbReference type="ARBA" id="ARBA00008000"/>
    </source>
</evidence>
<keyword evidence="7" id="KW-0560">Oxidoreductase</keyword>
<keyword evidence="3" id="KW-0285">Flavoprotein</keyword>
<dbReference type="InterPro" id="IPR006094">
    <property type="entry name" value="Oxid_FAD_bind_N"/>
</dbReference>
<evidence type="ECO:0000259" key="12">
    <source>
        <dbReference type="PROSITE" id="PS51387"/>
    </source>
</evidence>
<dbReference type="InterPro" id="IPR016171">
    <property type="entry name" value="Vanillyl_alc_oxidase_C-sub2"/>
</dbReference>
<evidence type="ECO:0000259" key="11">
    <source>
        <dbReference type="PROSITE" id="PS51379"/>
    </source>
</evidence>
<dbReference type="GO" id="GO:0008720">
    <property type="term" value="F:D-lactate dehydrogenase (NAD+) activity"/>
    <property type="evidence" value="ECO:0007669"/>
    <property type="project" value="TreeGrafter"/>
</dbReference>
<accession>A0A1M5XZP0</accession>
<dbReference type="InterPro" id="IPR017896">
    <property type="entry name" value="4Fe4S_Fe-S-bd"/>
</dbReference>
<evidence type="ECO:0000256" key="7">
    <source>
        <dbReference type="ARBA" id="ARBA00023002"/>
    </source>
</evidence>
<dbReference type="InterPro" id="IPR036318">
    <property type="entry name" value="FAD-bd_PCMH-like_sf"/>
</dbReference>
<dbReference type="InterPro" id="IPR004113">
    <property type="entry name" value="FAD-bd_oxidored_4_C"/>
</dbReference>
<dbReference type="GO" id="GO:0046872">
    <property type="term" value="F:metal ion binding"/>
    <property type="evidence" value="ECO:0007669"/>
    <property type="project" value="UniProtKB-KW"/>
</dbReference>
<dbReference type="STRING" id="1121409.SAMN02745124_03493"/>
<dbReference type="PANTHER" id="PTHR11748">
    <property type="entry name" value="D-LACTATE DEHYDROGENASE"/>
    <property type="match status" value="1"/>
</dbReference>
<dbReference type="Gene3D" id="3.30.70.2740">
    <property type="match status" value="1"/>
</dbReference>
<protein>
    <recommendedName>
        <fullName evidence="10">D-lactate dehydrogenase (cytochrome)</fullName>
        <ecNumber evidence="10">1.1.2.4</ecNumber>
    </recommendedName>
</protein>
<dbReference type="InterPro" id="IPR016169">
    <property type="entry name" value="FAD-bd_PCMH_sub2"/>
</dbReference>
<dbReference type="SUPFAM" id="SSF55103">
    <property type="entry name" value="FAD-linked oxidases, C-terminal domain"/>
    <property type="match status" value="1"/>
</dbReference>
<dbReference type="GO" id="GO:1903457">
    <property type="term" value="P:lactate catabolic process"/>
    <property type="evidence" value="ECO:0007669"/>
    <property type="project" value="TreeGrafter"/>
</dbReference>
<dbReference type="EC" id="1.1.2.4" evidence="10"/>
<name>A0A1M5XZP0_9BACT</name>
<sequence length="944" mass="103220">MPSVTAYRDFRRAISRSIAKKNIITDPLRKVAIGVDASFYRLIPQIIVDVESEREVQIVLREARQRRLPVTFRAAGTSLSGQSITDSILVRLGRGWDRCHISGDAGRIRLQPGIIGGLANRQLAPFDRKIGPDPASIDTAKIGGILANNASGMCCGVEQNSYQTIDSIRLILVDGTIVDTGDARSVADFRLSHAGLLGQLAELRSTILADQPLAEKIRRKFKIKNTTGYSLNALVDFEDPVDIMTHLMIGSEGTLAFIADSVFKTVVEHRYKATALILFTSMEDACRAIPILRGQPVAAAELMDRASLTSVEEQPGMPPFLKGLNSAVTALLVETRTNEEGELASEVARISESLADFTTVMPISFTSIPAEYQALWKIRKGLFPAVGAVRQTGTTVIIEDVAFPTERLAAAALELQALFTKYRYHEAIIFGHAFEGNLHFVFTQDFSSPAEVARYRDFMADVVDMVVTTYDGSLKAEHGTGRNMAPFVEKEWGPTAFALMKRIKELFDPDNLLNPGVILNDDAEAHIHNLKPLPATHAIADTCIECGFCEPVCPSRDLSFTPRQRIAGRREISRRLAAGAGTAALKRLTGSYQYPGIDTCAADGLCATRCPVGIDTGKMVKALRQEAHGPLANKIAAAVGSRFAPVSRTISRSLDAVDLVHRYTGTPFMERASSLARTATLNRLPLWNREMPTGARKISPQSGGSAQPLQVVYFPSCASRAMGGPSRSENERETLPEKTASLLHKAGYQILYPDDLDRLCCGQAFESKGFADESDRKAKELSTALLAASNDGALPVLCDTSPCLQRMRLTLDSRLKLYEPIEFVLTFLMDRLTFKQKETTIAIHPTCSTRKMGLETKLLELARACATRVIWPQDIHCCGFAGDRGLSFPELNESALHGLAEQVCSCEAGYSTSKTCEIGLSLHAGIPYRSILYLVDEVSQPKWC</sequence>
<comment type="cofactor">
    <cofactor evidence="1">
        <name>FAD</name>
        <dbReference type="ChEBI" id="CHEBI:57692"/>
    </cofactor>
</comment>
<dbReference type="PROSITE" id="PS51379">
    <property type="entry name" value="4FE4S_FER_2"/>
    <property type="match status" value="1"/>
</dbReference>
<keyword evidence="6" id="KW-0809">Transit peptide</keyword>
<dbReference type="InterPro" id="IPR016164">
    <property type="entry name" value="FAD-linked_Oxase-like_C"/>
</dbReference>
<dbReference type="Pfam" id="PF02913">
    <property type="entry name" value="FAD-oxidase_C"/>
    <property type="match status" value="1"/>
</dbReference>
<keyword evidence="4" id="KW-0479">Metal-binding</keyword>
<dbReference type="FunFam" id="1.10.45.10:FF:000001">
    <property type="entry name" value="D-lactate dehydrogenase mitochondrial"/>
    <property type="match status" value="1"/>
</dbReference>
<dbReference type="Pfam" id="PF13183">
    <property type="entry name" value="Fer4_8"/>
    <property type="match status" value="1"/>
</dbReference>
<dbReference type="RefSeq" id="WP_143166058.1">
    <property type="nucleotide sequence ID" value="NZ_FQXS01000025.1"/>
</dbReference>
<dbReference type="GO" id="GO:0071949">
    <property type="term" value="F:FAD binding"/>
    <property type="evidence" value="ECO:0007669"/>
    <property type="project" value="InterPro"/>
</dbReference>
<dbReference type="Gene3D" id="1.10.45.10">
    <property type="entry name" value="Vanillyl-alcohol Oxidase, Chain A, domain 4"/>
    <property type="match status" value="1"/>
</dbReference>
<dbReference type="Gene3D" id="3.30.43.10">
    <property type="entry name" value="Uridine Diphospho-n-acetylenolpyruvylglucosamine Reductase, domain 2"/>
    <property type="match status" value="1"/>
</dbReference>
<dbReference type="InterPro" id="IPR016166">
    <property type="entry name" value="FAD-bd_PCMH"/>
</dbReference>
<evidence type="ECO:0000256" key="1">
    <source>
        <dbReference type="ARBA" id="ARBA00001974"/>
    </source>
</evidence>
<dbReference type="PROSITE" id="PS00198">
    <property type="entry name" value="4FE4S_FER_1"/>
    <property type="match status" value="1"/>
</dbReference>
<reference evidence="13 14" key="1">
    <citation type="submission" date="2016-11" db="EMBL/GenBank/DDBJ databases">
        <authorList>
            <person name="Jaros S."/>
            <person name="Januszkiewicz K."/>
            <person name="Wedrychowicz H."/>
        </authorList>
    </citation>
    <scope>NUCLEOTIDE SEQUENCE [LARGE SCALE GENOMIC DNA]</scope>
    <source>
        <strain evidence="13 14">DSM 9705</strain>
    </source>
</reference>
<dbReference type="PANTHER" id="PTHR11748:SF111">
    <property type="entry name" value="D-LACTATE DEHYDROGENASE, MITOCHONDRIAL-RELATED"/>
    <property type="match status" value="1"/>
</dbReference>
<dbReference type="Pfam" id="PF02754">
    <property type="entry name" value="CCG"/>
    <property type="match status" value="1"/>
</dbReference>
<dbReference type="InterPro" id="IPR009051">
    <property type="entry name" value="Helical_ferredxn"/>
</dbReference>
<evidence type="ECO:0000256" key="8">
    <source>
        <dbReference type="ARBA" id="ARBA00023004"/>
    </source>
</evidence>
<dbReference type="InterPro" id="IPR017900">
    <property type="entry name" value="4Fe4S_Fe_S_CS"/>
</dbReference>
<dbReference type="Pfam" id="PF01565">
    <property type="entry name" value="FAD_binding_4"/>
    <property type="match status" value="1"/>
</dbReference>
<dbReference type="Proteomes" id="UP000184139">
    <property type="component" value="Unassembled WGS sequence"/>
</dbReference>
<evidence type="ECO:0000256" key="3">
    <source>
        <dbReference type="ARBA" id="ARBA00022630"/>
    </source>
</evidence>
<dbReference type="InterPro" id="IPR004017">
    <property type="entry name" value="Cys_rich_dom"/>
</dbReference>
<proteinExistence type="inferred from homology"/>